<sequence>MASHTIGGRLHTAGGVVIAKSGLSHLAAGADGVFQLTT</sequence>
<evidence type="ECO:0000313" key="2">
    <source>
        <dbReference type="Proteomes" id="UP000005876"/>
    </source>
</evidence>
<proteinExistence type="predicted"/>
<dbReference type="Proteomes" id="UP000005876">
    <property type="component" value="Chromosome"/>
</dbReference>
<name>G7VYM8_PAETH</name>
<reference evidence="2" key="1">
    <citation type="submission" date="2011-11" db="EMBL/GenBank/DDBJ databases">
        <title>Complete sequence of Paenibacillus terrae HPL-003.</title>
        <authorList>
            <person name="Shin S.H."/>
            <person name="Kim S."/>
            <person name="Kim J.Y."/>
        </authorList>
    </citation>
    <scope>NUCLEOTIDE SEQUENCE [LARGE SCALE GENOMIC DNA]</scope>
    <source>
        <strain evidence="2">HPL-003</strain>
    </source>
</reference>
<dbReference type="HOGENOM" id="CLU_3331030_0_0_9"/>
<protein>
    <submittedName>
        <fullName evidence="1">Uncharacterized protein</fullName>
    </submittedName>
</protein>
<reference evidence="1 2" key="3">
    <citation type="journal article" date="2012" name="J. Bacteriol.">
        <title>Genome Sequence of Paenibacillus terrae HPL-003, a Xylanase-Producing Bacterium Isolated from Soil Found in Forest Residue.</title>
        <authorList>
            <person name="Shin S.H."/>
            <person name="Kim S."/>
            <person name="Kim J.Y."/>
            <person name="Song H.Y."/>
            <person name="Cho S.J."/>
            <person name="Kim D.R."/>
            <person name="Lee K.I."/>
            <person name="Lim H.K."/>
            <person name="Park N.J."/>
            <person name="Hwang I.T."/>
            <person name="Yang K.S."/>
        </authorList>
    </citation>
    <scope>NUCLEOTIDE SEQUENCE [LARGE SCALE GENOMIC DNA]</scope>
    <source>
        <strain evidence="1 2">HPL-003</strain>
    </source>
</reference>
<gene>
    <name evidence="1" type="ordered locus">HPL003_11305</name>
</gene>
<dbReference type="EMBL" id="CP003107">
    <property type="protein sequence ID" value="AET59018.1"/>
    <property type="molecule type" value="Genomic_DNA"/>
</dbReference>
<reference key="2">
    <citation type="submission" date="2011-11" db="EMBL/GenBank/DDBJ databases">
        <authorList>
            <person name="Shin S.H."/>
            <person name="Kim S."/>
            <person name="Kim J.Y."/>
        </authorList>
    </citation>
    <scope>NUCLEOTIDE SEQUENCE</scope>
    <source>
        <strain>HPL-003</strain>
    </source>
</reference>
<evidence type="ECO:0000313" key="1">
    <source>
        <dbReference type="EMBL" id="AET59018.1"/>
    </source>
</evidence>
<organism evidence="1 2">
    <name type="scientific">Paenibacillus terrae (strain HPL-003)</name>
    <dbReference type="NCBI Taxonomy" id="985665"/>
    <lineage>
        <taxon>Bacteria</taxon>
        <taxon>Bacillati</taxon>
        <taxon>Bacillota</taxon>
        <taxon>Bacilli</taxon>
        <taxon>Bacillales</taxon>
        <taxon>Paenibacillaceae</taxon>
        <taxon>Paenibacillus</taxon>
    </lineage>
</organism>
<dbReference type="AlphaFoldDB" id="G7VYM8"/>
<dbReference type="KEGG" id="pta:HPL003_11305"/>
<accession>G7VYM8</accession>